<dbReference type="Proteomes" id="UP000317243">
    <property type="component" value="Unassembled WGS sequence"/>
</dbReference>
<accession>A0A5C5X8G2</accession>
<evidence type="ECO:0000313" key="1">
    <source>
        <dbReference type="EMBL" id="TWT58162.1"/>
    </source>
</evidence>
<gene>
    <name evidence="1" type="ORF">KOR42_15330</name>
</gene>
<name>A0A5C5X8G2_9PLAN</name>
<sequence>MCSLSCGGEVISEDANVSGKRFSRLEFRCRTMLVENVTCVCYKNMSSRVIATELIDSVDENNLKDFP</sequence>
<organism evidence="1 2">
    <name type="scientific">Thalassoglobus neptunius</name>
    <dbReference type="NCBI Taxonomy" id="1938619"/>
    <lineage>
        <taxon>Bacteria</taxon>
        <taxon>Pseudomonadati</taxon>
        <taxon>Planctomycetota</taxon>
        <taxon>Planctomycetia</taxon>
        <taxon>Planctomycetales</taxon>
        <taxon>Planctomycetaceae</taxon>
        <taxon>Thalassoglobus</taxon>
    </lineage>
</organism>
<dbReference type="EMBL" id="SIHI01000001">
    <property type="protein sequence ID" value="TWT58162.1"/>
    <property type="molecule type" value="Genomic_DNA"/>
</dbReference>
<dbReference type="AlphaFoldDB" id="A0A5C5X8G2"/>
<evidence type="ECO:0000313" key="2">
    <source>
        <dbReference type="Proteomes" id="UP000317243"/>
    </source>
</evidence>
<protein>
    <submittedName>
        <fullName evidence="1">Uncharacterized protein</fullName>
    </submittedName>
</protein>
<keyword evidence="2" id="KW-1185">Reference proteome</keyword>
<comment type="caution">
    <text evidence="1">The sequence shown here is derived from an EMBL/GenBank/DDBJ whole genome shotgun (WGS) entry which is preliminary data.</text>
</comment>
<proteinExistence type="predicted"/>
<reference evidence="1 2" key="1">
    <citation type="submission" date="2019-02" db="EMBL/GenBank/DDBJ databases">
        <title>Deep-cultivation of Planctomycetes and their phenomic and genomic characterization uncovers novel biology.</title>
        <authorList>
            <person name="Wiegand S."/>
            <person name="Jogler M."/>
            <person name="Boedeker C."/>
            <person name="Pinto D."/>
            <person name="Vollmers J."/>
            <person name="Rivas-Marin E."/>
            <person name="Kohn T."/>
            <person name="Peeters S.H."/>
            <person name="Heuer A."/>
            <person name="Rast P."/>
            <person name="Oberbeckmann S."/>
            <person name="Bunk B."/>
            <person name="Jeske O."/>
            <person name="Meyerdierks A."/>
            <person name="Storesund J.E."/>
            <person name="Kallscheuer N."/>
            <person name="Luecker S."/>
            <person name="Lage O.M."/>
            <person name="Pohl T."/>
            <person name="Merkel B.J."/>
            <person name="Hornburger P."/>
            <person name="Mueller R.-W."/>
            <person name="Bruemmer F."/>
            <person name="Labrenz M."/>
            <person name="Spormann A.M."/>
            <person name="Op Den Camp H."/>
            <person name="Overmann J."/>
            <person name="Amann R."/>
            <person name="Jetten M.S.M."/>
            <person name="Mascher T."/>
            <person name="Medema M.H."/>
            <person name="Devos D.P."/>
            <person name="Kaster A.-K."/>
            <person name="Ovreas L."/>
            <person name="Rohde M."/>
            <person name="Galperin M.Y."/>
            <person name="Jogler C."/>
        </authorList>
    </citation>
    <scope>NUCLEOTIDE SEQUENCE [LARGE SCALE GENOMIC DNA]</scope>
    <source>
        <strain evidence="1 2">KOR42</strain>
    </source>
</reference>